<dbReference type="OrthoDB" id="2104739at2759"/>
<gene>
    <name evidence="2" type="ORF">SPI_06020</name>
</gene>
<feature type="compositionally biased region" description="Polar residues" evidence="1">
    <location>
        <begin position="79"/>
        <end position="92"/>
    </location>
</feature>
<comment type="caution">
    <text evidence="2">The sequence shown here is derived from an EMBL/GenBank/DDBJ whole genome shotgun (WGS) entry which is preliminary data.</text>
</comment>
<keyword evidence="3" id="KW-1185">Reference proteome</keyword>
<proteinExistence type="predicted"/>
<evidence type="ECO:0008006" key="4">
    <source>
        <dbReference type="Google" id="ProtNLM"/>
    </source>
</evidence>
<reference evidence="2 3" key="1">
    <citation type="journal article" date="2016" name="Genome Biol. Evol.">
        <title>Divergent and convergent evolution of fungal pathogenicity.</title>
        <authorList>
            <person name="Shang Y."/>
            <person name="Xiao G."/>
            <person name="Zheng P."/>
            <person name="Cen K."/>
            <person name="Zhan S."/>
            <person name="Wang C."/>
        </authorList>
    </citation>
    <scope>NUCLEOTIDE SEQUENCE [LARGE SCALE GENOMIC DNA]</scope>
    <source>
        <strain evidence="2 3">RCEF 264</strain>
    </source>
</reference>
<evidence type="ECO:0000313" key="3">
    <source>
        <dbReference type="Proteomes" id="UP000076874"/>
    </source>
</evidence>
<dbReference type="STRING" id="1081102.A0A167SQ43"/>
<organism evidence="2 3">
    <name type="scientific">Niveomyces insectorum RCEF 264</name>
    <dbReference type="NCBI Taxonomy" id="1081102"/>
    <lineage>
        <taxon>Eukaryota</taxon>
        <taxon>Fungi</taxon>
        <taxon>Dikarya</taxon>
        <taxon>Ascomycota</taxon>
        <taxon>Pezizomycotina</taxon>
        <taxon>Sordariomycetes</taxon>
        <taxon>Hypocreomycetidae</taxon>
        <taxon>Hypocreales</taxon>
        <taxon>Cordycipitaceae</taxon>
        <taxon>Niveomyces</taxon>
    </lineage>
</organism>
<name>A0A167SQ43_9HYPO</name>
<dbReference type="EMBL" id="AZHD01000010">
    <property type="protein sequence ID" value="OAA59822.1"/>
    <property type="molecule type" value="Genomic_DNA"/>
</dbReference>
<evidence type="ECO:0000256" key="1">
    <source>
        <dbReference type="SAM" id="MobiDB-lite"/>
    </source>
</evidence>
<dbReference type="AlphaFoldDB" id="A0A167SQ43"/>
<dbReference type="Proteomes" id="UP000076874">
    <property type="component" value="Unassembled WGS sequence"/>
</dbReference>
<evidence type="ECO:0000313" key="2">
    <source>
        <dbReference type="EMBL" id="OAA59822.1"/>
    </source>
</evidence>
<protein>
    <recommendedName>
        <fullName evidence="4">HNH nuclease domain-containing protein</fullName>
    </recommendedName>
</protein>
<sequence length="357" mass="38408">MTTAVPTTTDEAARRRQAALFLQMTRDSGENRPSTLPYNRPLLLRLCYQHALSEEARARFLEAFFERVGRDRNGEETESAASPTGDSGTESSCRYATAIDDFADHLVDHLFLPLKAAATCAFNSVLNARRSSAATPGSLLEGTEAGPQEDAPQQGPHGEADQQRTVCIFPPSPMTNADEDGDLSEAGQRAASLFSLLDDMALSLLHTPSSRLAEQTHNTVRLDEYASHAFSRFQLVLVPAGGGSTEPPAYRLEAVDAEGNVATPSTSAVVVQHASPRLLALHCAIARILYASGVGQWIDAVLDDTAVEDLDADGTTNLGRLMQLRLDGWWNGSGQTGRGDDLASQFWVESSSFAVET</sequence>
<feature type="region of interest" description="Disordered" evidence="1">
    <location>
        <begin position="72"/>
        <end position="92"/>
    </location>
</feature>
<feature type="region of interest" description="Disordered" evidence="1">
    <location>
        <begin position="135"/>
        <end position="162"/>
    </location>
</feature>
<accession>A0A167SQ43</accession>